<accession>A0ABV9R627</accession>
<dbReference type="RefSeq" id="WP_204392264.1">
    <property type="nucleotide sequence ID" value="NZ_JAFBBW010000001.1"/>
</dbReference>
<protein>
    <recommendedName>
        <fullName evidence="5">DUF4383 domain-containing protein</fullName>
    </recommendedName>
</protein>
<evidence type="ECO:0000313" key="4">
    <source>
        <dbReference type="Proteomes" id="UP001595960"/>
    </source>
</evidence>
<keyword evidence="2" id="KW-0472">Membrane</keyword>
<name>A0ABV9R627_9MICO</name>
<organism evidence="3 4">
    <name type="scientific">Agromyces aurantiacus</name>
    <dbReference type="NCBI Taxonomy" id="165814"/>
    <lineage>
        <taxon>Bacteria</taxon>
        <taxon>Bacillati</taxon>
        <taxon>Actinomycetota</taxon>
        <taxon>Actinomycetes</taxon>
        <taxon>Micrococcales</taxon>
        <taxon>Microbacteriaceae</taxon>
        <taxon>Agromyces</taxon>
    </lineage>
</organism>
<evidence type="ECO:0000256" key="2">
    <source>
        <dbReference type="SAM" id="Phobius"/>
    </source>
</evidence>
<feature type="transmembrane region" description="Helical" evidence="2">
    <location>
        <begin position="90"/>
        <end position="109"/>
    </location>
</feature>
<gene>
    <name evidence="3" type="ORF">ACFPER_09105</name>
</gene>
<dbReference type="Proteomes" id="UP001595960">
    <property type="component" value="Unassembled WGS sequence"/>
</dbReference>
<proteinExistence type="predicted"/>
<sequence length="162" mass="16423">MRKLYSGLAWAIAGGVVVQAAAIAFAFGGMLNLIAEGGVVDKALLESFQAAGVGETGFLIHGLVGGVIIPIVAIVLLVVSFFVRVRGARLWAAVTFGLVALQATIGFSITDLPYLGLIHGANALAIVASAAIAALRVRRGRPTTSAAPSRPAEEASSDAVTA</sequence>
<evidence type="ECO:0000256" key="1">
    <source>
        <dbReference type="SAM" id="MobiDB-lite"/>
    </source>
</evidence>
<evidence type="ECO:0000313" key="3">
    <source>
        <dbReference type="EMBL" id="MFC4828944.1"/>
    </source>
</evidence>
<feature type="transmembrane region" description="Helical" evidence="2">
    <location>
        <begin position="7"/>
        <end position="35"/>
    </location>
</feature>
<feature type="transmembrane region" description="Helical" evidence="2">
    <location>
        <begin position="58"/>
        <end position="83"/>
    </location>
</feature>
<feature type="region of interest" description="Disordered" evidence="1">
    <location>
        <begin position="142"/>
        <end position="162"/>
    </location>
</feature>
<dbReference type="EMBL" id="JBHSJC010000001">
    <property type="protein sequence ID" value="MFC4828944.1"/>
    <property type="molecule type" value="Genomic_DNA"/>
</dbReference>
<keyword evidence="2" id="KW-0812">Transmembrane</keyword>
<keyword evidence="4" id="KW-1185">Reference proteome</keyword>
<comment type="caution">
    <text evidence="3">The sequence shown here is derived from an EMBL/GenBank/DDBJ whole genome shotgun (WGS) entry which is preliminary data.</text>
</comment>
<feature type="transmembrane region" description="Helical" evidence="2">
    <location>
        <begin position="115"/>
        <end position="135"/>
    </location>
</feature>
<keyword evidence="2" id="KW-1133">Transmembrane helix</keyword>
<evidence type="ECO:0008006" key="5">
    <source>
        <dbReference type="Google" id="ProtNLM"/>
    </source>
</evidence>
<reference evidence="4" key="1">
    <citation type="journal article" date="2019" name="Int. J. Syst. Evol. Microbiol.">
        <title>The Global Catalogue of Microorganisms (GCM) 10K type strain sequencing project: providing services to taxonomists for standard genome sequencing and annotation.</title>
        <authorList>
            <consortium name="The Broad Institute Genomics Platform"/>
            <consortium name="The Broad Institute Genome Sequencing Center for Infectious Disease"/>
            <person name="Wu L."/>
            <person name="Ma J."/>
        </authorList>
    </citation>
    <scope>NUCLEOTIDE SEQUENCE [LARGE SCALE GENOMIC DNA]</scope>
    <source>
        <strain evidence="4">CGMCC 1.12192</strain>
    </source>
</reference>